<protein>
    <submittedName>
        <fullName evidence="2">Methyltransferase domain-containing protein</fullName>
    </submittedName>
</protein>
<dbReference type="GO" id="GO:0008168">
    <property type="term" value="F:methyltransferase activity"/>
    <property type="evidence" value="ECO:0007669"/>
    <property type="project" value="UniProtKB-KW"/>
</dbReference>
<dbReference type="EMBL" id="JALZWP010000001">
    <property type="protein sequence ID" value="MCL1627391.1"/>
    <property type="molecule type" value="Genomic_DNA"/>
</dbReference>
<dbReference type="CDD" id="cd02440">
    <property type="entry name" value="AdoMet_MTases"/>
    <property type="match status" value="1"/>
</dbReference>
<dbReference type="PANTHER" id="PTHR42912:SF93">
    <property type="entry name" value="N6-ADENOSINE-METHYLTRANSFERASE TMT1A"/>
    <property type="match status" value="1"/>
</dbReference>
<organism evidence="2 3">
    <name type="scientific">Roseinatronobacter domitianus</name>
    <dbReference type="NCBI Taxonomy" id="2940293"/>
    <lineage>
        <taxon>Bacteria</taxon>
        <taxon>Pseudomonadati</taxon>
        <taxon>Pseudomonadota</taxon>
        <taxon>Alphaproteobacteria</taxon>
        <taxon>Rhodobacterales</taxon>
        <taxon>Paracoccaceae</taxon>
        <taxon>Roseinatronobacter</taxon>
    </lineage>
</organism>
<dbReference type="RefSeq" id="WP_249055684.1">
    <property type="nucleotide sequence ID" value="NZ_JALZWP010000001.1"/>
</dbReference>
<dbReference type="PANTHER" id="PTHR42912">
    <property type="entry name" value="METHYLTRANSFERASE"/>
    <property type="match status" value="1"/>
</dbReference>
<dbReference type="Pfam" id="PF08241">
    <property type="entry name" value="Methyltransf_11"/>
    <property type="match status" value="1"/>
</dbReference>
<sequence>MKSYLRGDRGFRAMMAELLALYRRQTQDIPRSVSEFLEVQRDTVARIEQLRGAPLAGCDVLEIGPGQTRLFLMAVGLTNRAVGVDMERTPDHLGLAALWRIWRKNGSLRLVKTLGRHALGVDRRTRAELARQLGVRKGQLRSRITEGDAMALPFPDASFDAVVSTSVFEHLEHPDRAAAEVARVLRPGGVAHMITHLYTSHTGAHDTRLFADPHALPPWSHLRAKTRALVQSNSYLNEWRLADYRHVFEDHWPGHSDWLGIEDYPAQSDLDTLRAAGELQGFSDEELRASVLITYWRKPGTTVAN</sequence>
<name>A0ABT0LXQ2_9RHOB</name>
<dbReference type="InterPro" id="IPR029063">
    <property type="entry name" value="SAM-dependent_MTases_sf"/>
</dbReference>
<dbReference type="Gene3D" id="3.40.50.150">
    <property type="entry name" value="Vaccinia Virus protein VP39"/>
    <property type="match status" value="1"/>
</dbReference>
<dbReference type="InterPro" id="IPR050508">
    <property type="entry name" value="Methyltransf_Superfamily"/>
</dbReference>
<evidence type="ECO:0000313" key="2">
    <source>
        <dbReference type="EMBL" id="MCL1627391.1"/>
    </source>
</evidence>
<dbReference type="Proteomes" id="UP001202550">
    <property type="component" value="Unassembled WGS sequence"/>
</dbReference>
<feature type="domain" description="Methyltransferase type 11" evidence="1">
    <location>
        <begin position="110"/>
        <end position="191"/>
    </location>
</feature>
<dbReference type="GO" id="GO:0032259">
    <property type="term" value="P:methylation"/>
    <property type="evidence" value="ECO:0007669"/>
    <property type="project" value="UniProtKB-KW"/>
</dbReference>
<dbReference type="SUPFAM" id="SSF53335">
    <property type="entry name" value="S-adenosyl-L-methionine-dependent methyltransferases"/>
    <property type="match status" value="1"/>
</dbReference>
<evidence type="ECO:0000313" key="3">
    <source>
        <dbReference type="Proteomes" id="UP001202550"/>
    </source>
</evidence>
<gene>
    <name evidence="2" type="ORF">M3N55_01490</name>
</gene>
<accession>A0ABT0LXQ2</accession>
<keyword evidence="3" id="KW-1185">Reference proteome</keyword>
<dbReference type="InterPro" id="IPR013216">
    <property type="entry name" value="Methyltransf_11"/>
</dbReference>
<comment type="caution">
    <text evidence="2">The sequence shown here is derived from an EMBL/GenBank/DDBJ whole genome shotgun (WGS) entry which is preliminary data.</text>
</comment>
<proteinExistence type="predicted"/>
<reference evidence="2 3" key="1">
    <citation type="submission" date="2022-05" db="EMBL/GenBank/DDBJ databases">
        <title>Seasonal and diel survey of microbial diversity of the Tyrrhenian coast.</title>
        <authorList>
            <person name="Gattoni G."/>
            <person name="Corral P."/>
        </authorList>
    </citation>
    <scope>NUCLEOTIDE SEQUENCE [LARGE SCALE GENOMIC DNA]</scope>
    <source>
        <strain evidence="2 3">V10</strain>
    </source>
</reference>
<evidence type="ECO:0000259" key="1">
    <source>
        <dbReference type="Pfam" id="PF08241"/>
    </source>
</evidence>
<keyword evidence="2" id="KW-0808">Transferase</keyword>
<keyword evidence="2" id="KW-0489">Methyltransferase</keyword>